<keyword evidence="2" id="KW-0695">RNA-directed DNA polymerase</keyword>
<dbReference type="GO" id="GO:0003964">
    <property type="term" value="F:RNA-directed DNA polymerase activity"/>
    <property type="evidence" value="ECO:0007669"/>
    <property type="project" value="UniProtKB-KW"/>
</dbReference>
<sequence>MTDRVKELRVAGYADDTAICIGNRKMQARMLQVVSSFSRVSGLTLNIGKSVAIPLGEKGGKPTHEVTPTQSEEASLGSAREDRVQISEATRYLGLMVGEGSTVQAT</sequence>
<name>A0A225VE95_9STRA</name>
<keyword evidence="3" id="KW-1185">Reference proteome</keyword>
<proteinExistence type="predicted"/>
<comment type="caution">
    <text evidence="2">The sequence shown here is derived from an EMBL/GenBank/DDBJ whole genome shotgun (WGS) entry which is preliminary data.</text>
</comment>
<dbReference type="EMBL" id="NBNE01005296">
    <property type="protein sequence ID" value="OWZ03841.1"/>
    <property type="molecule type" value="Genomic_DNA"/>
</dbReference>
<evidence type="ECO:0000256" key="1">
    <source>
        <dbReference type="SAM" id="MobiDB-lite"/>
    </source>
</evidence>
<protein>
    <submittedName>
        <fullName evidence="2">Reverse transcriptase</fullName>
    </submittedName>
</protein>
<keyword evidence="2" id="KW-0808">Transferase</keyword>
<accession>A0A225VE95</accession>
<dbReference type="AlphaFoldDB" id="A0A225VE95"/>
<keyword evidence="2" id="KW-0548">Nucleotidyltransferase</keyword>
<dbReference type="OrthoDB" id="129618at2759"/>
<evidence type="ECO:0000313" key="2">
    <source>
        <dbReference type="EMBL" id="OWZ03841.1"/>
    </source>
</evidence>
<evidence type="ECO:0000313" key="3">
    <source>
        <dbReference type="Proteomes" id="UP000198211"/>
    </source>
</evidence>
<reference evidence="3" key="1">
    <citation type="submission" date="2017-03" db="EMBL/GenBank/DDBJ databases">
        <title>Phytopthora megakarya and P. palmivora, two closely related causual agents of cacao black pod achieved similar genome size and gene model numbers by different mechanisms.</title>
        <authorList>
            <person name="Ali S."/>
            <person name="Shao J."/>
            <person name="Larry D.J."/>
            <person name="Kronmiller B."/>
            <person name="Shen D."/>
            <person name="Strem M.D."/>
            <person name="Melnick R.L."/>
            <person name="Guiltinan M.J."/>
            <person name="Tyler B.M."/>
            <person name="Meinhardt L.W."/>
            <person name="Bailey B.A."/>
        </authorList>
    </citation>
    <scope>NUCLEOTIDE SEQUENCE [LARGE SCALE GENOMIC DNA]</scope>
    <source>
        <strain evidence="3">zdho120</strain>
    </source>
</reference>
<feature type="region of interest" description="Disordered" evidence="1">
    <location>
        <begin position="56"/>
        <end position="81"/>
    </location>
</feature>
<dbReference type="Proteomes" id="UP000198211">
    <property type="component" value="Unassembled WGS sequence"/>
</dbReference>
<gene>
    <name evidence="2" type="ORF">PHMEG_00024362</name>
</gene>
<organism evidence="2 3">
    <name type="scientific">Phytophthora megakarya</name>
    <dbReference type="NCBI Taxonomy" id="4795"/>
    <lineage>
        <taxon>Eukaryota</taxon>
        <taxon>Sar</taxon>
        <taxon>Stramenopiles</taxon>
        <taxon>Oomycota</taxon>
        <taxon>Peronosporomycetes</taxon>
        <taxon>Peronosporales</taxon>
        <taxon>Peronosporaceae</taxon>
        <taxon>Phytophthora</taxon>
    </lineage>
</organism>